<keyword evidence="3" id="KW-1185">Reference proteome</keyword>
<protein>
    <submittedName>
        <fullName evidence="2">Heat shock 70 kDa protein 15-like isoform X2</fullName>
    </submittedName>
</protein>
<dbReference type="Proteomes" id="UP001140949">
    <property type="component" value="Unassembled WGS sequence"/>
</dbReference>
<feature type="region of interest" description="Disordered" evidence="1">
    <location>
        <begin position="76"/>
        <end position="113"/>
    </location>
</feature>
<evidence type="ECO:0000313" key="2">
    <source>
        <dbReference type="EMBL" id="KAJ6817722.1"/>
    </source>
</evidence>
<accession>A0AAX6FN08</accession>
<sequence length="113" mass="12659">MVAHGGWSRSARDGRLGRCSTRFVGEAWCYGDTVVDRTPNLGHRDGGSRVRGGTCLDQREKELTAWTVRWRCARHRSRGRNRRVTPLQAAQRPGSGRTEDVRAVENGGLQVEQ</sequence>
<evidence type="ECO:0000256" key="1">
    <source>
        <dbReference type="SAM" id="MobiDB-lite"/>
    </source>
</evidence>
<reference evidence="2" key="2">
    <citation type="submission" date="2023-04" db="EMBL/GenBank/DDBJ databases">
        <authorList>
            <person name="Bruccoleri R.E."/>
            <person name="Oakeley E.J."/>
            <person name="Faust A.-M."/>
            <person name="Dessus-Babus S."/>
            <person name="Altorfer M."/>
            <person name="Burckhardt D."/>
            <person name="Oertli M."/>
            <person name="Naumann U."/>
            <person name="Petersen F."/>
            <person name="Wong J."/>
        </authorList>
    </citation>
    <scope>NUCLEOTIDE SEQUENCE</scope>
    <source>
        <strain evidence="2">GSM-AAB239-AS_SAM_17_03QT</strain>
        <tissue evidence="2">Leaf</tissue>
    </source>
</reference>
<dbReference type="EMBL" id="JANAVB010027600">
    <property type="protein sequence ID" value="KAJ6817722.1"/>
    <property type="molecule type" value="Genomic_DNA"/>
</dbReference>
<comment type="caution">
    <text evidence="2">The sequence shown here is derived from an EMBL/GenBank/DDBJ whole genome shotgun (WGS) entry which is preliminary data.</text>
</comment>
<name>A0AAX6FN08_IRIPA</name>
<organism evidence="2 3">
    <name type="scientific">Iris pallida</name>
    <name type="common">Sweet iris</name>
    <dbReference type="NCBI Taxonomy" id="29817"/>
    <lineage>
        <taxon>Eukaryota</taxon>
        <taxon>Viridiplantae</taxon>
        <taxon>Streptophyta</taxon>
        <taxon>Embryophyta</taxon>
        <taxon>Tracheophyta</taxon>
        <taxon>Spermatophyta</taxon>
        <taxon>Magnoliopsida</taxon>
        <taxon>Liliopsida</taxon>
        <taxon>Asparagales</taxon>
        <taxon>Iridaceae</taxon>
        <taxon>Iridoideae</taxon>
        <taxon>Irideae</taxon>
        <taxon>Iris</taxon>
    </lineage>
</organism>
<gene>
    <name evidence="2" type="ORF">M6B38_408810</name>
</gene>
<reference evidence="2" key="1">
    <citation type="journal article" date="2023" name="GigaByte">
        <title>Genome assembly of the bearded iris, Iris pallida Lam.</title>
        <authorList>
            <person name="Bruccoleri R.E."/>
            <person name="Oakeley E.J."/>
            <person name="Faust A.M.E."/>
            <person name="Altorfer M."/>
            <person name="Dessus-Babus S."/>
            <person name="Burckhardt D."/>
            <person name="Oertli M."/>
            <person name="Naumann U."/>
            <person name="Petersen F."/>
            <person name="Wong J."/>
        </authorList>
    </citation>
    <scope>NUCLEOTIDE SEQUENCE</scope>
    <source>
        <strain evidence="2">GSM-AAB239-AS_SAM_17_03QT</strain>
    </source>
</reference>
<evidence type="ECO:0000313" key="3">
    <source>
        <dbReference type="Proteomes" id="UP001140949"/>
    </source>
</evidence>
<dbReference type="AlphaFoldDB" id="A0AAX6FN08"/>
<proteinExistence type="predicted"/>
<keyword evidence="2" id="KW-0346">Stress response</keyword>